<comment type="similarity">
    <text evidence="1 3">Belongs to the tektin family.</text>
</comment>
<keyword evidence="3" id="KW-0969">Cilium</keyword>
<dbReference type="Proteomes" id="UP001162480">
    <property type="component" value="Chromosome 3"/>
</dbReference>
<dbReference type="GO" id="GO:0060294">
    <property type="term" value="P:cilium movement involved in cell motility"/>
    <property type="evidence" value="ECO:0007669"/>
    <property type="project" value="UniProtKB-UniRule"/>
</dbReference>
<dbReference type="InterPro" id="IPR000435">
    <property type="entry name" value="Tektins"/>
</dbReference>
<dbReference type="PANTHER" id="PTHR19960:SF11">
    <property type="entry name" value="TEKTIN"/>
    <property type="match status" value="1"/>
</dbReference>
<evidence type="ECO:0000256" key="3">
    <source>
        <dbReference type="RuleBase" id="RU367040"/>
    </source>
</evidence>
<evidence type="ECO:0000313" key="6">
    <source>
        <dbReference type="Proteomes" id="UP001162480"/>
    </source>
</evidence>
<protein>
    <recommendedName>
        <fullName evidence="3">Tektin</fullName>
    </recommendedName>
</protein>
<comment type="subcellular location">
    <subcellularLocation>
        <location evidence="3">Cytoplasm</location>
        <location evidence="3">Cytoskeleton</location>
        <location evidence="3">Cilium axoneme</location>
    </subcellularLocation>
</comment>
<dbReference type="GO" id="GO:0005634">
    <property type="term" value="C:nucleus"/>
    <property type="evidence" value="ECO:0007669"/>
    <property type="project" value="TreeGrafter"/>
</dbReference>
<organism evidence="5 6">
    <name type="scientific">Octopus vulgaris</name>
    <name type="common">Common octopus</name>
    <dbReference type="NCBI Taxonomy" id="6645"/>
    <lineage>
        <taxon>Eukaryota</taxon>
        <taxon>Metazoa</taxon>
        <taxon>Spiralia</taxon>
        <taxon>Lophotrochozoa</taxon>
        <taxon>Mollusca</taxon>
        <taxon>Cephalopoda</taxon>
        <taxon>Coleoidea</taxon>
        <taxon>Octopodiformes</taxon>
        <taxon>Octopoda</taxon>
        <taxon>Incirrata</taxon>
        <taxon>Octopodidae</taxon>
        <taxon>Octopus</taxon>
    </lineage>
</organism>
<dbReference type="Pfam" id="PF03148">
    <property type="entry name" value="Tektin"/>
    <property type="match status" value="1"/>
</dbReference>
<dbReference type="GO" id="GO:0015630">
    <property type="term" value="C:microtubule cytoskeleton"/>
    <property type="evidence" value="ECO:0007669"/>
    <property type="project" value="UniProtKB-UniRule"/>
</dbReference>
<evidence type="ECO:0000256" key="2">
    <source>
        <dbReference type="ARBA" id="ARBA00022490"/>
    </source>
</evidence>
<evidence type="ECO:0000256" key="1">
    <source>
        <dbReference type="ARBA" id="ARBA00007209"/>
    </source>
</evidence>
<keyword evidence="3" id="KW-0282">Flagellum</keyword>
<name>A0AA36EZ64_OCTVU</name>
<accession>A0AA36EZ64</accession>
<keyword evidence="2" id="KW-0963">Cytoplasm</keyword>
<dbReference type="EMBL" id="OX597816">
    <property type="protein sequence ID" value="CAI9719661.1"/>
    <property type="molecule type" value="Genomic_DNA"/>
</dbReference>
<dbReference type="PRINTS" id="PR00511">
    <property type="entry name" value="TEKTIN"/>
</dbReference>
<dbReference type="AlphaFoldDB" id="A0AA36EZ64"/>
<proteinExistence type="inferred from homology"/>
<keyword evidence="4" id="KW-0175">Coiled coil</keyword>
<dbReference type="PANTHER" id="PTHR19960">
    <property type="entry name" value="TEKTIN"/>
    <property type="match status" value="1"/>
</dbReference>
<keyword evidence="6" id="KW-1185">Reference proteome</keyword>
<feature type="coiled-coil region" evidence="4">
    <location>
        <begin position="156"/>
        <end position="186"/>
    </location>
</feature>
<reference evidence="5" key="1">
    <citation type="submission" date="2023-08" db="EMBL/GenBank/DDBJ databases">
        <authorList>
            <person name="Alioto T."/>
            <person name="Alioto T."/>
            <person name="Gomez Garrido J."/>
        </authorList>
    </citation>
    <scope>NUCLEOTIDE SEQUENCE</scope>
</reference>
<dbReference type="InterPro" id="IPR048256">
    <property type="entry name" value="Tektin-like"/>
</dbReference>
<sequence length="486" mass="56287">MIMSLTEEQQPTATGQYNKANELPTIINNGNGRYMTTSNYLPWKPCMNPIRDIENGIGKTCQLNSMEAFLVPPTYRCVRNPLHTRNTICEWDSANHTNFYLLDSLLEKDKAAITENRRSCKEADDKARWEQKESTLGLGKRISEVIFWRNQIFAEADKMLNESKALNDTRALLEELRELLEETLKVDRDCLYLRDKREKMDLAHDFLEKLLVSEVDLILDLKGKIQGELDMIANQQALNRYAQSHLEKDISDKFTAEELDESAYQKQNSSEGLSCHKDVGVTGGCVSDHKTWLAATHETIKHSEKERNASVLLRRHLDSFIDRLCHEILDHWNKTNEGFRISIKNTLDVRNKLKNRLGQLIAEMFQLNKSIECIRKSIGGKRTQLHVANTRLEIRRKRPNMEACRSGAQTNLFKEIEEIKKIAEDLQTKLCYTESVLEEMKSMKTLLEEEIASKNSALYIDREKCLTLRKFFPVLKVLSRRIFLSK</sequence>
<gene>
    <name evidence="5" type="ORF">OCTVUL_1B020369</name>
</gene>
<dbReference type="GO" id="GO:0060271">
    <property type="term" value="P:cilium assembly"/>
    <property type="evidence" value="ECO:0007669"/>
    <property type="project" value="UniProtKB-UniRule"/>
</dbReference>
<evidence type="ECO:0000256" key="4">
    <source>
        <dbReference type="SAM" id="Coils"/>
    </source>
</evidence>
<keyword evidence="3" id="KW-0966">Cell projection</keyword>
<evidence type="ECO:0000313" key="5">
    <source>
        <dbReference type="EMBL" id="CAI9719661.1"/>
    </source>
</evidence>
<dbReference type="GO" id="GO:0005930">
    <property type="term" value="C:axoneme"/>
    <property type="evidence" value="ECO:0007669"/>
    <property type="project" value="UniProtKB-SubCell"/>
</dbReference>